<name>A0A9P7Z4L2_9HELO</name>
<dbReference type="OrthoDB" id="542013at2759"/>
<gene>
    <name evidence="1" type="ORF">BJ878DRAFT_391496</name>
</gene>
<proteinExistence type="predicted"/>
<protein>
    <submittedName>
        <fullName evidence="1">Uncharacterized protein</fullName>
    </submittedName>
</protein>
<feature type="non-terminal residue" evidence="1">
    <location>
        <position position="120"/>
    </location>
</feature>
<evidence type="ECO:0000313" key="1">
    <source>
        <dbReference type="EMBL" id="KAG9245468.1"/>
    </source>
</evidence>
<dbReference type="AlphaFoldDB" id="A0A9P7Z4L2"/>
<sequence>RMVLDGRYNVTKLITVFVTKQLATTYPPISSNVVVNCMDADKVFQPIVECLVGKVGRSAVVGARALVHGVSAGASSHRGYVPDCKITKTKGLAIGEKGAELKRRVGEELRQKWEAIYPGV</sequence>
<organism evidence="1 2">
    <name type="scientific">Calycina marina</name>
    <dbReference type="NCBI Taxonomy" id="1763456"/>
    <lineage>
        <taxon>Eukaryota</taxon>
        <taxon>Fungi</taxon>
        <taxon>Dikarya</taxon>
        <taxon>Ascomycota</taxon>
        <taxon>Pezizomycotina</taxon>
        <taxon>Leotiomycetes</taxon>
        <taxon>Helotiales</taxon>
        <taxon>Pezizellaceae</taxon>
        <taxon>Calycina</taxon>
    </lineage>
</organism>
<keyword evidence="2" id="KW-1185">Reference proteome</keyword>
<feature type="non-terminal residue" evidence="1">
    <location>
        <position position="1"/>
    </location>
</feature>
<evidence type="ECO:0000313" key="2">
    <source>
        <dbReference type="Proteomes" id="UP000887226"/>
    </source>
</evidence>
<dbReference type="EMBL" id="MU253846">
    <property type="protein sequence ID" value="KAG9245468.1"/>
    <property type="molecule type" value="Genomic_DNA"/>
</dbReference>
<reference evidence="1" key="1">
    <citation type="journal article" date="2021" name="IMA Fungus">
        <title>Genomic characterization of three marine fungi, including Emericellopsis atlantica sp. nov. with signatures of a generalist lifestyle and marine biomass degradation.</title>
        <authorList>
            <person name="Hagestad O.C."/>
            <person name="Hou L."/>
            <person name="Andersen J.H."/>
            <person name="Hansen E.H."/>
            <person name="Altermark B."/>
            <person name="Li C."/>
            <person name="Kuhnert E."/>
            <person name="Cox R.J."/>
            <person name="Crous P.W."/>
            <person name="Spatafora J.W."/>
            <person name="Lail K."/>
            <person name="Amirebrahimi M."/>
            <person name="Lipzen A."/>
            <person name="Pangilinan J."/>
            <person name="Andreopoulos W."/>
            <person name="Hayes R.D."/>
            <person name="Ng V."/>
            <person name="Grigoriev I.V."/>
            <person name="Jackson S.A."/>
            <person name="Sutton T.D.S."/>
            <person name="Dobson A.D.W."/>
            <person name="Rama T."/>
        </authorList>
    </citation>
    <scope>NUCLEOTIDE SEQUENCE</scope>
    <source>
        <strain evidence="1">TRa3180A</strain>
    </source>
</reference>
<accession>A0A9P7Z4L2</accession>
<comment type="caution">
    <text evidence="1">The sequence shown here is derived from an EMBL/GenBank/DDBJ whole genome shotgun (WGS) entry which is preliminary data.</text>
</comment>
<dbReference type="Proteomes" id="UP000887226">
    <property type="component" value="Unassembled WGS sequence"/>
</dbReference>